<name>A0A179EQN2_ENTTH</name>
<sequence length="720" mass="79635">MANITHKITLSTTRDNYDVGVIKVRQADEETQILDVQITENGVIKPFVGLTPFFCLMAREITGNGVSEEPVQVFNATSGTMKYTLSANSYQMIGRNEAYFSFRRENSDGEWIEQFSTRSFYYTVEKSIYTQLFRDSNNWFTFKELFRLFSDFLETGKGEWQDFVDGNKEILESMDPGGILLSEVINARKPQTSTSFNVLGNRLDNTDLKIDGSRDVLLSSLDKVALLAKVGTREETGDTKFPQALAIDEEDGNFYILRQSAAGSYDHTLCKYSIETSELLNRQVIPIQLEGYVEGLAWKKNAAGEMLFVLPTARQGGTYVLYNFEKNTVSDPFEMLGSNKLGMDNTGSFIVTIKTDEQGQDPNTYASGVYLYDYESVFNGGPVLLKTVDFMRDWIVSGYKIQAVTMVDDAILFAQGSNETMITAIDLDGLQIKRSSLKKSDYASVLEITSAVDDDTIMEPEGICTYESNGKTVIAQLVCTEGKACVVSHGISPDDSMVKVVSRPLQTKNPFMELLGYSILQSTRPNGSPKIDLSGTDKNLFETIQNLTTAGFYFIVTANTVKNTPYGASTLTGWVYIRSTSNGKASRAIVELTDTSNRKFAVNFDINRTPTWSDWEQIGGLAVTASSDISTLAGLTQAGTYSFSAALSRTIPDMPTKYISLGTMIIHKPITSSFTIQEAYRLNGDTGHTLPANRILIDGVVAKGESTDANGWKYSNETNS</sequence>
<dbReference type="EMBL" id="LWMN01000013">
    <property type="protein sequence ID" value="OAQ55546.1"/>
    <property type="molecule type" value="Genomic_DNA"/>
</dbReference>
<dbReference type="InterPro" id="IPR018913">
    <property type="entry name" value="BppU_N"/>
</dbReference>
<gene>
    <name evidence="2" type="ORF">A6E74_08650</name>
</gene>
<evidence type="ECO:0000313" key="2">
    <source>
        <dbReference type="EMBL" id="OAQ55546.1"/>
    </source>
</evidence>
<dbReference type="Gene3D" id="6.10.250.1350">
    <property type="match status" value="1"/>
</dbReference>
<accession>A0A179EQN2</accession>
<evidence type="ECO:0000313" key="3">
    <source>
        <dbReference type="Proteomes" id="UP000078516"/>
    </source>
</evidence>
<dbReference type="Pfam" id="PF10651">
    <property type="entry name" value="BppU_N"/>
    <property type="match status" value="1"/>
</dbReference>
<dbReference type="Gene3D" id="2.60.40.3350">
    <property type="match status" value="1"/>
</dbReference>
<feature type="domain" description="BppU N-terminal" evidence="1">
    <location>
        <begin position="6"/>
        <end position="149"/>
    </location>
</feature>
<organism evidence="2 3">
    <name type="scientific">Enterococcus thailandicus</name>
    <dbReference type="NCBI Taxonomy" id="417368"/>
    <lineage>
        <taxon>Bacteria</taxon>
        <taxon>Bacillati</taxon>
        <taxon>Bacillota</taxon>
        <taxon>Bacilli</taxon>
        <taxon>Lactobacillales</taxon>
        <taxon>Enterococcaceae</taxon>
        <taxon>Enterococcus</taxon>
    </lineage>
</organism>
<evidence type="ECO:0000259" key="1">
    <source>
        <dbReference type="Pfam" id="PF10651"/>
    </source>
</evidence>
<dbReference type="Proteomes" id="UP000078516">
    <property type="component" value="Unassembled WGS sequence"/>
</dbReference>
<reference evidence="2 3" key="1">
    <citation type="submission" date="2016-04" db="EMBL/GenBank/DDBJ databases">
        <title>Draft genome of an Enterococcus thailandicus strain isolated from bovine feces.</title>
        <authorList>
            <person name="Beukers A.G."/>
            <person name="Zaheer R."/>
            <person name="Goji N."/>
            <person name="Cook S.R."/>
            <person name="Amoako K."/>
            <person name="Chaves A.V."/>
            <person name="Ward M.P."/>
            <person name="Mcallister T.A."/>
        </authorList>
    </citation>
    <scope>NUCLEOTIDE SEQUENCE [LARGE SCALE GENOMIC DNA]</scope>
    <source>
        <strain evidence="2 3">F0711D 46</strain>
    </source>
</reference>
<dbReference type="AlphaFoldDB" id="A0A179EQN2"/>
<dbReference type="SUPFAM" id="SSF101898">
    <property type="entry name" value="NHL repeat"/>
    <property type="match status" value="1"/>
</dbReference>
<proteinExistence type="predicted"/>
<keyword evidence="3" id="KW-1185">Reference proteome</keyword>
<dbReference type="RefSeq" id="WP_067484106.1">
    <property type="nucleotide sequence ID" value="NZ_LWMN01000013.1"/>
</dbReference>
<protein>
    <recommendedName>
        <fullName evidence="1">BppU N-terminal domain-containing protein</fullName>
    </recommendedName>
</protein>
<comment type="caution">
    <text evidence="2">The sequence shown here is derived from an EMBL/GenBank/DDBJ whole genome shotgun (WGS) entry which is preliminary data.</text>
</comment>